<organism evidence="1">
    <name type="scientific">Oryza punctata</name>
    <name type="common">Red rice</name>
    <dbReference type="NCBI Taxonomy" id="4537"/>
    <lineage>
        <taxon>Eukaryota</taxon>
        <taxon>Viridiplantae</taxon>
        <taxon>Streptophyta</taxon>
        <taxon>Embryophyta</taxon>
        <taxon>Tracheophyta</taxon>
        <taxon>Spermatophyta</taxon>
        <taxon>Magnoliopsida</taxon>
        <taxon>Liliopsida</taxon>
        <taxon>Poales</taxon>
        <taxon>Poaceae</taxon>
        <taxon>BOP clade</taxon>
        <taxon>Oryzoideae</taxon>
        <taxon>Oryzeae</taxon>
        <taxon>Oryzinae</taxon>
        <taxon>Oryza</taxon>
    </lineage>
</organism>
<dbReference type="Gramene" id="OPUNC01G40300.2">
    <property type="protein sequence ID" value="OPUNC01G40300.2"/>
    <property type="gene ID" value="OPUNC01G40300"/>
</dbReference>
<dbReference type="Proteomes" id="UP000026962">
    <property type="component" value="Chromosome 1"/>
</dbReference>
<reference evidence="1" key="2">
    <citation type="submission" date="2018-05" db="EMBL/GenBank/DDBJ databases">
        <title>OpunRS2 (Oryza punctata Reference Sequence Version 2).</title>
        <authorList>
            <person name="Zhang J."/>
            <person name="Kudrna D."/>
            <person name="Lee S."/>
            <person name="Talag J."/>
            <person name="Welchert J."/>
            <person name="Wing R.A."/>
        </authorList>
    </citation>
    <scope>NUCLEOTIDE SEQUENCE [LARGE SCALE GENOMIC DNA]</scope>
</reference>
<accession>A0A0E0JSM8</accession>
<name>A0A0E0JSM8_ORYPU</name>
<dbReference type="HOGENOM" id="CLU_2254507_0_0_1"/>
<reference evidence="1" key="1">
    <citation type="submission" date="2015-04" db="UniProtKB">
        <authorList>
            <consortium name="EnsemblPlants"/>
        </authorList>
    </citation>
    <scope>IDENTIFICATION</scope>
</reference>
<dbReference type="EnsemblPlants" id="OPUNC01G40300.2">
    <property type="protein sequence ID" value="OPUNC01G40300.2"/>
    <property type="gene ID" value="OPUNC01G40300"/>
</dbReference>
<dbReference type="AlphaFoldDB" id="A0A0E0JSM8"/>
<evidence type="ECO:0000313" key="1">
    <source>
        <dbReference type="EnsemblPlants" id="OPUNC01G40300.2"/>
    </source>
</evidence>
<sequence>MLEDFDRVRVARFERVARFWRNHQRTGRQEAIAQRRYALTVPITIAINSSALAVGNRYTSSLATGKDDTSSDLAAGIDYITSVLAAGKKTSSSELHLLHPCHRE</sequence>
<evidence type="ECO:0000313" key="2">
    <source>
        <dbReference type="Proteomes" id="UP000026962"/>
    </source>
</evidence>
<keyword evidence="2" id="KW-1185">Reference proteome</keyword>
<proteinExistence type="predicted"/>
<protein>
    <submittedName>
        <fullName evidence="1">Uncharacterized protein</fullName>
    </submittedName>
</protein>